<dbReference type="AlphaFoldDB" id="A0A8T0TPU3"/>
<dbReference type="Proteomes" id="UP000823388">
    <property type="component" value="Chromosome 4K"/>
</dbReference>
<evidence type="ECO:0008006" key="4">
    <source>
        <dbReference type="Google" id="ProtNLM"/>
    </source>
</evidence>
<dbReference type="PANTHER" id="PTHR37372">
    <property type="entry name" value="OS06G0316800 PROTEIN"/>
    <property type="match status" value="1"/>
</dbReference>
<dbReference type="PANTHER" id="PTHR37372:SF1">
    <property type="entry name" value="GEO07177P1"/>
    <property type="match status" value="1"/>
</dbReference>
<evidence type="ECO:0000313" key="3">
    <source>
        <dbReference type="Proteomes" id="UP000823388"/>
    </source>
</evidence>
<feature type="chain" id="PRO_5035864237" description="Glycine-rich protein" evidence="1">
    <location>
        <begin position="28"/>
        <end position="114"/>
    </location>
</feature>
<reference evidence="2" key="1">
    <citation type="submission" date="2020-05" db="EMBL/GenBank/DDBJ databases">
        <title>WGS assembly of Panicum virgatum.</title>
        <authorList>
            <person name="Lovell J.T."/>
            <person name="Jenkins J."/>
            <person name="Shu S."/>
            <person name="Juenger T.E."/>
            <person name="Schmutz J."/>
        </authorList>
    </citation>
    <scope>NUCLEOTIDE SEQUENCE</scope>
    <source>
        <strain evidence="2">AP13</strain>
    </source>
</reference>
<keyword evidence="3" id="KW-1185">Reference proteome</keyword>
<dbReference type="EMBL" id="CM029043">
    <property type="protein sequence ID" value="KAG2611065.1"/>
    <property type="molecule type" value="Genomic_DNA"/>
</dbReference>
<feature type="signal peptide" evidence="1">
    <location>
        <begin position="1"/>
        <end position="27"/>
    </location>
</feature>
<evidence type="ECO:0000313" key="2">
    <source>
        <dbReference type="EMBL" id="KAG2611065.1"/>
    </source>
</evidence>
<name>A0A8T0TPU3_PANVG</name>
<gene>
    <name evidence="2" type="ORF">PVAP13_4KG114500</name>
</gene>
<comment type="caution">
    <text evidence="2">The sequence shown here is derived from an EMBL/GenBank/DDBJ whole genome shotgun (WGS) entry which is preliminary data.</text>
</comment>
<dbReference type="InterPro" id="IPR052872">
    <property type="entry name" value="ESR_Regulator"/>
</dbReference>
<dbReference type="InterPro" id="IPR010800">
    <property type="entry name" value="GRP"/>
</dbReference>
<protein>
    <recommendedName>
        <fullName evidence="4">Glycine-rich protein</fullName>
    </recommendedName>
</protein>
<keyword evidence="1" id="KW-0732">Signal</keyword>
<accession>A0A8T0TPU3</accession>
<evidence type="ECO:0000256" key="1">
    <source>
        <dbReference type="SAM" id="SignalP"/>
    </source>
</evidence>
<proteinExistence type="predicted"/>
<organism evidence="2 3">
    <name type="scientific">Panicum virgatum</name>
    <name type="common">Blackwell switchgrass</name>
    <dbReference type="NCBI Taxonomy" id="38727"/>
    <lineage>
        <taxon>Eukaryota</taxon>
        <taxon>Viridiplantae</taxon>
        <taxon>Streptophyta</taxon>
        <taxon>Embryophyta</taxon>
        <taxon>Tracheophyta</taxon>
        <taxon>Spermatophyta</taxon>
        <taxon>Magnoliopsida</taxon>
        <taxon>Liliopsida</taxon>
        <taxon>Poales</taxon>
        <taxon>Poaceae</taxon>
        <taxon>PACMAD clade</taxon>
        <taxon>Panicoideae</taxon>
        <taxon>Panicodae</taxon>
        <taxon>Paniceae</taxon>
        <taxon>Panicinae</taxon>
        <taxon>Panicum</taxon>
        <taxon>Panicum sect. Hiantes</taxon>
    </lineage>
</organism>
<sequence>MASDSKSLLLIGVVLASLLLVTKDVAAARNHFIEDKESEAKNMKINGEAELNDEKGARGYYGGGYGGGYGGVYGGGYGGYVPGRGCGYGAGGGGYGGGGYPGVGYYGGGGGGKH</sequence>
<dbReference type="Pfam" id="PF07172">
    <property type="entry name" value="GRP"/>
    <property type="match status" value="1"/>
</dbReference>